<keyword evidence="2" id="KW-1185">Reference proteome</keyword>
<reference evidence="1 2" key="1">
    <citation type="submission" date="2017-01" db="EMBL/GenBank/DDBJ databases">
        <title>The cable genome- insights into the physiology and evolution of filamentous bacteria capable of sulfide oxidation via long distance electron transfer.</title>
        <authorList>
            <person name="Schreiber L."/>
            <person name="Bjerg J.T."/>
            <person name="Boggild A."/>
            <person name="Van De Vossenberg J."/>
            <person name="Meysman F."/>
            <person name="Nielsen L.P."/>
            <person name="Schramm A."/>
            <person name="Kjeldsen K.U."/>
        </authorList>
    </citation>
    <scope>NUCLEOTIDE SEQUENCE [LARGE SCALE GENOMIC DNA]</scope>
    <source>
        <strain evidence="1">MCF</strain>
    </source>
</reference>
<proteinExistence type="predicted"/>
<sequence length="29" mass="3293">MRPSCFFLLFYSIVKNTVHNGSIVLLCCS</sequence>
<comment type="caution">
    <text evidence="1">The sequence shown here is derived from an EMBL/GenBank/DDBJ whole genome shotgun (WGS) entry which is preliminary data.</text>
</comment>
<evidence type="ECO:0000313" key="1">
    <source>
        <dbReference type="EMBL" id="RWX48075.1"/>
    </source>
</evidence>
<organism evidence="1 2">
    <name type="scientific">Candidatus Electrothrix aarhusensis</name>
    <dbReference type="NCBI Taxonomy" id="1859131"/>
    <lineage>
        <taxon>Bacteria</taxon>
        <taxon>Pseudomonadati</taxon>
        <taxon>Thermodesulfobacteriota</taxon>
        <taxon>Desulfobulbia</taxon>
        <taxon>Desulfobulbales</taxon>
        <taxon>Desulfobulbaceae</taxon>
        <taxon>Candidatus Electrothrix</taxon>
    </lineage>
</organism>
<dbReference type="Proteomes" id="UP000287853">
    <property type="component" value="Unassembled WGS sequence"/>
</dbReference>
<evidence type="ECO:0000313" key="2">
    <source>
        <dbReference type="Proteomes" id="UP000287853"/>
    </source>
</evidence>
<name>A0A444J4Q7_9BACT</name>
<protein>
    <submittedName>
        <fullName evidence="1">Uncharacterized protein</fullName>
    </submittedName>
</protein>
<dbReference type="AlphaFoldDB" id="A0A444J4Q7"/>
<accession>A0A444J4Q7</accession>
<dbReference type="EMBL" id="MTKO01000008">
    <property type="protein sequence ID" value="RWX48075.1"/>
    <property type="molecule type" value="Genomic_DNA"/>
</dbReference>
<gene>
    <name evidence="1" type="ORF">H206_05368</name>
</gene>